<feature type="domain" description="AFP-like" evidence="1">
    <location>
        <begin position="273"/>
        <end position="331"/>
    </location>
</feature>
<dbReference type="PANTHER" id="PTHR42966">
    <property type="entry name" value="N-ACETYLNEURAMINATE SYNTHASE"/>
    <property type="match status" value="1"/>
</dbReference>
<dbReference type="CDD" id="cd11615">
    <property type="entry name" value="SAF_NeuB_like"/>
    <property type="match status" value="1"/>
</dbReference>
<dbReference type="InterPro" id="IPR013785">
    <property type="entry name" value="Aldolase_TIM"/>
</dbReference>
<dbReference type="PANTHER" id="PTHR42966:SF1">
    <property type="entry name" value="SIALIC ACID SYNTHASE"/>
    <property type="match status" value="1"/>
</dbReference>
<accession>A0ABV8AVA3</accession>
<gene>
    <name evidence="2" type="ORF">ACFOSV_11840</name>
</gene>
<dbReference type="SUPFAM" id="SSF51569">
    <property type="entry name" value="Aldolase"/>
    <property type="match status" value="1"/>
</dbReference>
<dbReference type="Pfam" id="PF08666">
    <property type="entry name" value="SAF"/>
    <property type="match status" value="1"/>
</dbReference>
<comment type="caution">
    <text evidence="2">The sequence shown here is derived from an EMBL/GenBank/DDBJ whole genome shotgun (WGS) entry which is preliminary data.</text>
</comment>
<name>A0ABV8AVA3_9BACT</name>
<dbReference type="InterPro" id="IPR013132">
    <property type="entry name" value="PseI/NeuA/B-like_N"/>
</dbReference>
<keyword evidence="3" id="KW-1185">Reference proteome</keyword>
<dbReference type="InterPro" id="IPR036732">
    <property type="entry name" value="AFP_Neu5c_C_sf"/>
</dbReference>
<dbReference type="PROSITE" id="PS50844">
    <property type="entry name" value="AFP_LIKE"/>
    <property type="match status" value="1"/>
</dbReference>
<dbReference type="InterPro" id="IPR013974">
    <property type="entry name" value="SAF"/>
</dbReference>
<dbReference type="Pfam" id="PF03102">
    <property type="entry name" value="NeuB"/>
    <property type="match status" value="1"/>
</dbReference>
<evidence type="ECO:0000313" key="2">
    <source>
        <dbReference type="EMBL" id="MFC3880876.1"/>
    </source>
</evidence>
<protein>
    <submittedName>
        <fullName evidence="2">N-acetylneuraminate synthase family protein</fullName>
    </submittedName>
</protein>
<reference evidence="3" key="1">
    <citation type="journal article" date="2019" name="Int. J. Syst. Evol. Microbiol.">
        <title>The Global Catalogue of Microorganisms (GCM) 10K type strain sequencing project: providing services to taxonomists for standard genome sequencing and annotation.</title>
        <authorList>
            <consortium name="The Broad Institute Genomics Platform"/>
            <consortium name="The Broad Institute Genome Sequencing Center for Infectious Disease"/>
            <person name="Wu L."/>
            <person name="Ma J."/>
        </authorList>
    </citation>
    <scope>NUCLEOTIDE SEQUENCE [LARGE SCALE GENOMIC DNA]</scope>
    <source>
        <strain evidence="3">CCUG 60523</strain>
    </source>
</reference>
<dbReference type="InterPro" id="IPR051690">
    <property type="entry name" value="PseI-like"/>
</dbReference>
<evidence type="ECO:0000259" key="1">
    <source>
        <dbReference type="PROSITE" id="PS50844"/>
    </source>
</evidence>
<dbReference type="EMBL" id="JBHRZS010000007">
    <property type="protein sequence ID" value="MFC3880876.1"/>
    <property type="molecule type" value="Genomic_DNA"/>
</dbReference>
<sequence>MIIAEIAQAHDGSLGTAHAYIDALADTGVDAIKFQTHIADAESSIHEPFRVKFSRQDNTRMDYWRRMEFSLPQWMELSEHAIDRGLELISSPFSNLAVDWLEKVGVKRYKIGSGEVSNLLMLEKICETGKPIILSSGMSSWEELDRTVSFIQGFGNPLSILQCTTAYPTVPGQWGLNVISELKNRYNLPIGFSDHSGDIFASLAAATLGAEIFEFHVVFDKRQFGPDTPASITIDQTKTLVYGIEQIQDALMKPIVKEDISAFENLKQIFEKSLAVNCDLKAGEILTKAHLESKKPKGFGINAGDFQKVIGKRLKVDLKKWDFINWSDLES</sequence>
<dbReference type="SMART" id="SM00858">
    <property type="entry name" value="SAF"/>
    <property type="match status" value="1"/>
</dbReference>
<dbReference type="InterPro" id="IPR057736">
    <property type="entry name" value="SAF_PseI/NeuA/NeuB"/>
</dbReference>
<organism evidence="2 3">
    <name type="scientific">Algoriphagus namhaensis</name>
    <dbReference type="NCBI Taxonomy" id="915353"/>
    <lineage>
        <taxon>Bacteria</taxon>
        <taxon>Pseudomonadati</taxon>
        <taxon>Bacteroidota</taxon>
        <taxon>Cytophagia</taxon>
        <taxon>Cytophagales</taxon>
        <taxon>Cyclobacteriaceae</taxon>
        <taxon>Algoriphagus</taxon>
    </lineage>
</organism>
<proteinExistence type="predicted"/>
<dbReference type="Gene3D" id="3.90.1210.10">
    <property type="entry name" value="Antifreeze-like/N-acetylneuraminic acid synthase C-terminal domain"/>
    <property type="match status" value="1"/>
</dbReference>
<dbReference type="RefSeq" id="WP_377906225.1">
    <property type="nucleotide sequence ID" value="NZ_JBHRZS010000007.1"/>
</dbReference>
<dbReference type="Gene3D" id="3.20.20.70">
    <property type="entry name" value="Aldolase class I"/>
    <property type="match status" value="1"/>
</dbReference>
<dbReference type="InterPro" id="IPR006190">
    <property type="entry name" value="SAF_AFP_Neu5Ac"/>
</dbReference>
<dbReference type="SUPFAM" id="SSF51269">
    <property type="entry name" value="AFP III-like domain"/>
    <property type="match status" value="1"/>
</dbReference>
<dbReference type="Proteomes" id="UP001595805">
    <property type="component" value="Unassembled WGS sequence"/>
</dbReference>
<evidence type="ECO:0000313" key="3">
    <source>
        <dbReference type="Proteomes" id="UP001595805"/>
    </source>
</evidence>